<dbReference type="InterPro" id="IPR002577">
    <property type="entry name" value="HTH_HxlR"/>
</dbReference>
<dbReference type="GO" id="GO:0003677">
    <property type="term" value="F:DNA binding"/>
    <property type="evidence" value="ECO:0007669"/>
    <property type="project" value="UniProtKB-KW"/>
</dbReference>
<accession>A0A4Q7L7J7</accession>
<evidence type="ECO:0000256" key="3">
    <source>
        <dbReference type="ARBA" id="ARBA00023163"/>
    </source>
</evidence>
<evidence type="ECO:0000313" key="6">
    <source>
        <dbReference type="Proteomes" id="UP000294257"/>
    </source>
</evidence>
<sequence>MREGLQASGTASPREGDVFHSECVGRAIMEDISGRWSTLILAALRDRPMRFFELRDKIEGISEKVLSQKLRVLVRDGLVERTVEPSVPPKVSYALTDLGRGLTRPLGQLVRWIAAHAPEVVAARESYDAG</sequence>
<dbReference type="SUPFAM" id="SSF46785">
    <property type="entry name" value="Winged helix' DNA-binding domain"/>
    <property type="match status" value="1"/>
</dbReference>
<organism evidence="5 6">
    <name type="scientific">Herbihabitans rhizosphaerae</name>
    <dbReference type="NCBI Taxonomy" id="1872711"/>
    <lineage>
        <taxon>Bacteria</taxon>
        <taxon>Bacillati</taxon>
        <taxon>Actinomycetota</taxon>
        <taxon>Actinomycetes</taxon>
        <taxon>Pseudonocardiales</taxon>
        <taxon>Pseudonocardiaceae</taxon>
        <taxon>Herbihabitans</taxon>
    </lineage>
</organism>
<evidence type="ECO:0000256" key="1">
    <source>
        <dbReference type="ARBA" id="ARBA00023015"/>
    </source>
</evidence>
<keyword evidence="6" id="KW-1185">Reference proteome</keyword>
<dbReference type="EMBL" id="SGWQ01000001">
    <property type="protein sequence ID" value="RZS44332.1"/>
    <property type="molecule type" value="Genomic_DNA"/>
</dbReference>
<dbReference type="AlphaFoldDB" id="A0A4Q7L7J7"/>
<dbReference type="RefSeq" id="WP_130342027.1">
    <property type="nucleotide sequence ID" value="NZ_SGWQ01000001.1"/>
</dbReference>
<evidence type="ECO:0000256" key="2">
    <source>
        <dbReference type="ARBA" id="ARBA00023125"/>
    </source>
</evidence>
<keyword evidence="3" id="KW-0804">Transcription</keyword>
<gene>
    <name evidence="5" type="ORF">EV193_101207</name>
</gene>
<dbReference type="Gene3D" id="1.10.10.10">
    <property type="entry name" value="Winged helix-like DNA-binding domain superfamily/Winged helix DNA-binding domain"/>
    <property type="match status" value="1"/>
</dbReference>
<dbReference type="PROSITE" id="PS51118">
    <property type="entry name" value="HTH_HXLR"/>
    <property type="match status" value="1"/>
</dbReference>
<keyword evidence="1" id="KW-0805">Transcription regulation</keyword>
<comment type="caution">
    <text evidence="5">The sequence shown here is derived from an EMBL/GenBank/DDBJ whole genome shotgun (WGS) entry which is preliminary data.</text>
</comment>
<proteinExistence type="predicted"/>
<dbReference type="InterPro" id="IPR036388">
    <property type="entry name" value="WH-like_DNA-bd_sf"/>
</dbReference>
<dbReference type="PANTHER" id="PTHR33204:SF37">
    <property type="entry name" value="HTH-TYPE TRANSCRIPTIONAL REGULATOR YODB"/>
    <property type="match status" value="1"/>
</dbReference>
<reference evidence="5 6" key="1">
    <citation type="submission" date="2019-02" db="EMBL/GenBank/DDBJ databases">
        <title>Genomic Encyclopedia of Type Strains, Phase IV (KMG-IV): sequencing the most valuable type-strain genomes for metagenomic binning, comparative biology and taxonomic classification.</title>
        <authorList>
            <person name="Goeker M."/>
        </authorList>
    </citation>
    <scope>NUCLEOTIDE SEQUENCE [LARGE SCALE GENOMIC DNA]</scope>
    <source>
        <strain evidence="5 6">DSM 101727</strain>
    </source>
</reference>
<dbReference type="Proteomes" id="UP000294257">
    <property type="component" value="Unassembled WGS sequence"/>
</dbReference>
<dbReference type="OrthoDB" id="370168at2"/>
<dbReference type="InterPro" id="IPR036390">
    <property type="entry name" value="WH_DNA-bd_sf"/>
</dbReference>
<dbReference type="PANTHER" id="PTHR33204">
    <property type="entry name" value="TRANSCRIPTIONAL REGULATOR, MARR FAMILY"/>
    <property type="match status" value="1"/>
</dbReference>
<protein>
    <submittedName>
        <fullName evidence="5">HxlR family transcriptional regulator</fullName>
    </submittedName>
</protein>
<evidence type="ECO:0000259" key="4">
    <source>
        <dbReference type="PROSITE" id="PS51118"/>
    </source>
</evidence>
<keyword evidence="2" id="KW-0238">DNA-binding</keyword>
<name>A0A4Q7L7J7_9PSEU</name>
<dbReference type="CDD" id="cd00090">
    <property type="entry name" value="HTH_ARSR"/>
    <property type="match status" value="1"/>
</dbReference>
<dbReference type="InterPro" id="IPR011991">
    <property type="entry name" value="ArsR-like_HTH"/>
</dbReference>
<feature type="domain" description="HTH hxlR-type" evidence="4">
    <location>
        <begin position="23"/>
        <end position="121"/>
    </location>
</feature>
<dbReference type="Pfam" id="PF01638">
    <property type="entry name" value="HxlR"/>
    <property type="match status" value="1"/>
</dbReference>
<evidence type="ECO:0000313" key="5">
    <source>
        <dbReference type="EMBL" id="RZS44332.1"/>
    </source>
</evidence>